<feature type="compositionally biased region" description="Basic and acidic residues" evidence="7">
    <location>
        <begin position="117"/>
        <end position="132"/>
    </location>
</feature>
<evidence type="ECO:0000256" key="3">
    <source>
        <dbReference type="ARBA" id="ARBA00022679"/>
    </source>
</evidence>
<dbReference type="InterPro" id="IPR000719">
    <property type="entry name" value="Prot_kinase_dom"/>
</dbReference>
<gene>
    <name evidence="9" type="ORF">AB205_0128320</name>
</gene>
<organism evidence="9 10">
    <name type="scientific">Aquarana catesbeiana</name>
    <name type="common">American bullfrog</name>
    <name type="synonym">Rana catesbeiana</name>
    <dbReference type="NCBI Taxonomy" id="8400"/>
    <lineage>
        <taxon>Eukaryota</taxon>
        <taxon>Metazoa</taxon>
        <taxon>Chordata</taxon>
        <taxon>Craniata</taxon>
        <taxon>Vertebrata</taxon>
        <taxon>Euteleostomi</taxon>
        <taxon>Amphibia</taxon>
        <taxon>Batrachia</taxon>
        <taxon>Anura</taxon>
        <taxon>Neobatrachia</taxon>
        <taxon>Ranoidea</taxon>
        <taxon>Ranidae</taxon>
        <taxon>Aquarana</taxon>
    </lineage>
</organism>
<keyword evidence="6" id="KW-0067">ATP-binding</keyword>
<proteinExistence type="inferred from homology"/>
<keyword evidence="2" id="KW-0723">Serine/threonine-protein kinase</keyword>
<feature type="region of interest" description="Disordered" evidence="7">
    <location>
        <begin position="629"/>
        <end position="652"/>
    </location>
</feature>
<evidence type="ECO:0000259" key="8">
    <source>
        <dbReference type="PROSITE" id="PS50011"/>
    </source>
</evidence>
<feature type="region of interest" description="Disordered" evidence="7">
    <location>
        <begin position="454"/>
        <end position="473"/>
    </location>
</feature>
<evidence type="ECO:0000256" key="5">
    <source>
        <dbReference type="ARBA" id="ARBA00022777"/>
    </source>
</evidence>
<dbReference type="AlphaFoldDB" id="A0A2G9R8X5"/>
<evidence type="ECO:0000256" key="2">
    <source>
        <dbReference type="ARBA" id="ARBA00022527"/>
    </source>
</evidence>
<feature type="region of interest" description="Disordered" evidence="7">
    <location>
        <begin position="360"/>
        <end position="449"/>
    </location>
</feature>
<dbReference type="GO" id="GO:0030036">
    <property type="term" value="P:actin cytoskeleton organization"/>
    <property type="evidence" value="ECO:0007669"/>
    <property type="project" value="TreeGrafter"/>
</dbReference>
<evidence type="ECO:0000256" key="7">
    <source>
        <dbReference type="SAM" id="MobiDB-lite"/>
    </source>
</evidence>
<evidence type="ECO:0000256" key="6">
    <source>
        <dbReference type="ARBA" id="ARBA00022840"/>
    </source>
</evidence>
<dbReference type="Gene3D" id="1.10.510.10">
    <property type="entry name" value="Transferase(Phosphotransferase) domain 1"/>
    <property type="match status" value="1"/>
</dbReference>
<reference evidence="10" key="1">
    <citation type="journal article" date="2017" name="Nat. Commun.">
        <title>The North American bullfrog draft genome provides insight into hormonal regulation of long noncoding RNA.</title>
        <authorList>
            <person name="Hammond S.A."/>
            <person name="Warren R.L."/>
            <person name="Vandervalk B.P."/>
            <person name="Kucuk E."/>
            <person name="Khan H."/>
            <person name="Gibb E.A."/>
            <person name="Pandoh P."/>
            <person name="Kirk H."/>
            <person name="Zhao Y."/>
            <person name="Jones M."/>
            <person name="Mungall A.J."/>
            <person name="Coope R."/>
            <person name="Pleasance S."/>
            <person name="Moore R.A."/>
            <person name="Holt R.A."/>
            <person name="Round J.M."/>
            <person name="Ohora S."/>
            <person name="Walle B.V."/>
            <person name="Veldhoen N."/>
            <person name="Helbing C.C."/>
            <person name="Birol I."/>
        </authorList>
    </citation>
    <scope>NUCLEOTIDE SEQUENCE [LARGE SCALE GENOMIC DNA]</scope>
</reference>
<dbReference type="SUPFAM" id="SSF56112">
    <property type="entry name" value="Protein kinase-like (PK-like)"/>
    <property type="match status" value="1"/>
</dbReference>
<dbReference type="OrthoDB" id="20134at2759"/>
<keyword evidence="4" id="KW-0547">Nucleotide-binding</keyword>
<feature type="region of interest" description="Disordered" evidence="7">
    <location>
        <begin position="103"/>
        <end position="154"/>
    </location>
</feature>
<dbReference type="EMBL" id="KV953010">
    <property type="protein sequence ID" value="PIO23731.1"/>
    <property type="molecule type" value="Genomic_DNA"/>
</dbReference>
<dbReference type="InterPro" id="IPR001245">
    <property type="entry name" value="Ser-Thr/Tyr_kinase_cat_dom"/>
</dbReference>
<evidence type="ECO:0000313" key="10">
    <source>
        <dbReference type="Proteomes" id="UP000228934"/>
    </source>
</evidence>
<evidence type="ECO:0000256" key="4">
    <source>
        <dbReference type="ARBA" id="ARBA00022741"/>
    </source>
</evidence>
<dbReference type="PROSITE" id="PS50011">
    <property type="entry name" value="PROTEIN_KINASE_DOM"/>
    <property type="match status" value="1"/>
</dbReference>
<dbReference type="Pfam" id="PF07714">
    <property type="entry name" value="PK_Tyr_Ser-Thr"/>
    <property type="match status" value="1"/>
</dbReference>
<comment type="similarity">
    <text evidence="1">Belongs to the protein kinase superfamily. TKL Ser/Thr protein kinase family.</text>
</comment>
<dbReference type="GO" id="GO:0004674">
    <property type="term" value="F:protein serine/threonine kinase activity"/>
    <property type="evidence" value="ECO:0007669"/>
    <property type="project" value="UniProtKB-KW"/>
</dbReference>
<dbReference type="InterPro" id="IPR011009">
    <property type="entry name" value="Kinase-like_dom_sf"/>
</dbReference>
<dbReference type="InterPro" id="IPR050940">
    <property type="entry name" value="Actin_reg-Ser/Thr_kinase"/>
</dbReference>
<dbReference type="PANTHER" id="PTHR46485">
    <property type="entry name" value="LIM DOMAIN KINASE 1"/>
    <property type="match status" value="1"/>
</dbReference>
<feature type="domain" description="Protein kinase" evidence="8">
    <location>
        <begin position="1"/>
        <end position="92"/>
    </location>
</feature>
<feature type="compositionally biased region" description="Low complexity" evidence="7">
    <location>
        <begin position="491"/>
        <end position="506"/>
    </location>
</feature>
<name>A0A2G9R8X5_AQUCT</name>
<protein>
    <recommendedName>
        <fullName evidence="8">Protein kinase domain-containing protein</fullName>
    </recommendedName>
</protein>
<dbReference type="GO" id="GO:0051496">
    <property type="term" value="P:positive regulation of stress fiber assembly"/>
    <property type="evidence" value="ECO:0007669"/>
    <property type="project" value="TreeGrafter"/>
</dbReference>
<keyword evidence="3" id="KW-0808">Transferase</keyword>
<accession>A0A2G9R8X5</accession>
<dbReference type="GO" id="GO:0005737">
    <property type="term" value="C:cytoplasm"/>
    <property type="evidence" value="ECO:0007669"/>
    <property type="project" value="TreeGrafter"/>
</dbReference>
<dbReference type="Proteomes" id="UP000228934">
    <property type="component" value="Unassembled WGS sequence"/>
</dbReference>
<dbReference type="PANTHER" id="PTHR46485:SF3">
    <property type="entry name" value="DUAL SPECIFICITY TESTIS-SPECIFIC PROTEIN KINASE 1"/>
    <property type="match status" value="1"/>
</dbReference>
<dbReference type="GO" id="GO:0005524">
    <property type="term" value="F:ATP binding"/>
    <property type="evidence" value="ECO:0007669"/>
    <property type="project" value="UniProtKB-KW"/>
</dbReference>
<evidence type="ECO:0000313" key="9">
    <source>
        <dbReference type="EMBL" id="PIO23731.1"/>
    </source>
</evidence>
<feature type="compositionally biased region" description="Polar residues" evidence="7">
    <location>
        <begin position="432"/>
        <end position="445"/>
    </location>
</feature>
<keyword evidence="5" id="KW-0418">Kinase</keyword>
<evidence type="ECO:0000256" key="1">
    <source>
        <dbReference type="ARBA" id="ARBA00005843"/>
    </source>
</evidence>
<keyword evidence="10" id="KW-1185">Reference proteome</keyword>
<feature type="region of interest" description="Disordered" evidence="7">
    <location>
        <begin position="485"/>
        <end position="530"/>
    </location>
</feature>
<sequence>MAPEVLRGDLYNEKADVFSFGIVLCEIIARIPADPDYLPRTEDFGLDIKSFRELVEPDCPPAFLQLAFQCCWMAPDSRPSFCEVSQRLEDILEGMDVMKTPHRSQMEVSELITPGSGERRPSLLSDDQERSWDLPTPPDQRLSRSQSDMFSPQPPLLQRSQDLYNDLMHDTPARINPFSQREDLKGGRIKLYDTPSKSVISLTFDLPPPLTYQTSSPVTPEPMVDAQCDFSEMMGRPRRCRSLPSSPEITRRGSLCPVTTPVQRGLHFKGESCDIDVSSVQTDGSSRTVNGFLQNDFQNSVVTPTNNLLQSLSSPINLESGGVTESLLDKDWTLNTSAGACGQEVRQFGGALIDYMKEESTEKKALHPNGEQLAKHTSPPSTDDPREKDPAENSIGVSDWEVKALSPDLHPHGKKSQPGGPEIPKPHESSKDWNQQWKPNGTMSGDNAEFVRPEIGEPMDCSSSPESTEENTFCRRLSQVRANGSLPARLTPPHSSSSSTPSSSRSPSPPVSTWQQEPPGVPNSISLSDNNNVVRSKPIGWVGLLHPHPLGSMEGNLWESSLPGLGCEGAESGSMAPLNASSNSVLDHEETVSCPVCCLGSFSFISVCRRSPPDTSRYQNLNCESSRGLIHTAPRLGTPRPGPSRKLPEAQT</sequence>
<dbReference type="GO" id="GO:0005634">
    <property type="term" value="C:nucleus"/>
    <property type="evidence" value="ECO:0007669"/>
    <property type="project" value="TreeGrafter"/>
</dbReference>